<evidence type="ECO:0000259" key="1">
    <source>
        <dbReference type="Pfam" id="PF25372"/>
    </source>
</evidence>
<dbReference type="RefSeq" id="XP_020101948.1">
    <property type="nucleotide sequence ID" value="XM_020246359.1"/>
</dbReference>
<evidence type="ECO:0000313" key="3">
    <source>
        <dbReference type="RefSeq" id="XP_020101948.1"/>
    </source>
</evidence>
<reference evidence="3" key="2">
    <citation type="submission" date="2025-08" db="UniProtKB">
        <authorList>
            <consortium name="RefSeq"/>
        </authorList>
    </citation>
    <scope>IDENTIFICATION</scope>
    <source>
        <tissue evidence="3">Leaf</tissue>
    </source>
</reference>
<dbReference type="FunFam" id="3.80.10.10:FF:000276">
    <property type="entry name" value="F-box/LRR-repeat protein 3"/>
    <property type="match status" value="1"/>
</dbReference>
<dbReference type="GO" id="GO:0031146">
    <property type="term" value="P:SCF-dependent proteasomal ubiquitin-dependent protein catabolic process"/>
    <property type="evidence" value="ECO:0007669"/>
    <property type="project" value="TreeGrafter"/>
</dbReference>
<dbReference type="GeneID" id="109719589"/>
<proteinExistence type="predicted"/>
<accession>A0A6P5G828</accession>
<dbReference type="InterPro" id="IPR032675">
    <property type="entry name" value="LRR_dom_sf"/>
</dbReference>
<dbReference type="CDD" id="cd22159">
    <property type="entry name" value="F-box_AtTIR1-like"/>
    <property type="match status" value="1"/>
</dbReference>
<feature type="domain" description="F-box/LRR-repeat protein 15-like leucin rich repeat" evidence="1">
    <location>
        <begin position="330"/>
        <end position="440"/>
    </location>
</feature>
<dbReference type="SMART" id="SM00367">
    <property type="entry name" value="LRR_CC"/>
    <property type="match status" value="19"/>
</dbReference>
<dbReference type="Gene3D" id="3.80.10.10">
    <property type="entry name" value="Ribonuclease Inhibitor"/>
    <property type="match status" value="3"/>
</dbReference>
<name>A0A6P5G828_ANACO</name>
<gene>
    <name evidence="3" type="primary">LOC109719589</name>
</gene>
<dbReference type="Proteomes" id="UP000515123">
    <property type="component" value="Linkage group 13"/>
</dbReference>
<dbReference type="GO" id="GO:0019005">
    <property type="term" value="C:SCF ubiquitin ligase complex"/>
    <property type="evidence" value="ECO:0007669"/>
    <property type="project" value="TreeGrafter"/>
</dbReference>
<organism evidence="2 3">
    <name type="scientific">Ananas comosus</name>
    <name type="common">Pineapple</name>
    <name type="synonym">Ananas ananas</name>
    <dbReference type="NCBI Taxonomy" id="4615"/>
    <lineage>
        <taxon>Eukaryota</taxon>
        <taxon>Viridiplantae</taxon>
        <taxon>Streptophyta</taxon>
        <taxon>Embryophyta</taxon>
        <taxon>Tracheophyta</taxon>
        <taxon>Spermatophyta</taxon>
        <taxon>Magnoliopsida</taxon>
        <taxon>Liliopsida</taxon>
        <taxon>Poales</taxon>
        <taxon>Bromeliaceae</taxon>
        <taxon>Bromelioideae</taxon>
        <taxon>Ananas</taxon>
    </lineage>
</organism>
<dbReference type="SUPFAM" id="SSF52047">
    <property type="entry name" value="RNI-like"/>
    <property type="match status" value="3"/>
</dbReference>
<dbReference type="InterPro" id="IPR057207">
    <property type="entry name" value="FBXL15_LRR"/>
</dbReference>
<dbReference type="Pfam" id="PF13516">
    <property type="entry name" value="LRR_6"/>
    <property type="match status" value="2"/>
</dbReference>
<protein>
    <submittedName>
        <fullName evidence="3">F-box/LRR-repeat protein 3-like</fullName>
    </submittedName>
</protein>
<keyword evidence="2" id="KW-1185">Reference proteome</keyword>
<feature type="domain" description="F-box/LRR-repeat protein 15-like leucin rich repeat" evidence="1">
    <location>
        <begin position="458"/>
        <end position="563"/>
    </location>
</feature>
<dbReference type="PANTHER" id="PTHR13318">
    <property type="entry name" value="PARTNER OF PAIRED, ISOFORM B-RELATED"/>
    <property type="match status" value="1"/>
</dbReference>
<dbReference type="InterPro" id="IPR001611">
    <property type="entry name" value="Leu-rich_rpt"/>
</dbReference>
<dbReference type="OrthoDB" id="550575at2759"/>
<dbReference type="PANTHER" id="PTHR13318:SF105">
    <property type="entry name" value="F-BOX_LRR-REPEAT PROTEIN 3"/>
    <property type="match status" value="1"/>
</dbReference>
<dbReference type="Pfam" id="PF25372">
    <property type="entry name" value="DUF7885"/>
    <property type="match status" value="2"/>
</dbReference>
<evidence type="ECO:0000313" key="2">
    <source>
        <dbReference type="Proteomes" id="UP000515123"/>
    </source>
</evidence>
<sequence length="697" mass="75196">MGEIGGAPFETLVLDLFSKRRDRLPCPSLRSPKRIRVEEEPSPFETLAEEILFLILDRLDANPLDRKAFSLVSRSFHAAESRHRRALRPLRAELLPAALARYPAVSRLDLSLCRRVGDAALGCVAAALRSTLRSIDLSRSRSFSPAGLESLAVSCAALVEIDLSNATGLTDAAAAAIGKARNLERLWLARCMRVTDMGIGCIAVGCPKLRLLCLKWCLGVTDLGVGLVAVKCRMLQSLDLSYTAITKKSLAALSQLHDLEDLAVVGCPSMSDEALSSLKQGFKSLEVLDVSSCDRVSHVGLSSILNSAPGLRQLRLAYHSFVTPSISSGLQRLSTLQSINLDCSHVTTNGLKSIGSCCTSLKELSLSKCSGVTDEGLSFITSKNKGLVKLDITCCREITDVGIATMTSSCTSLTSLRMESCSLVTSLGLRLIGQRCHLLEEVDLTDNDLDDEGLKSISGCHKLSSLKAGICLKISDEGLVHIGNSCPELQELDLYRSVGVTDKGVTEIARGCPLLQMINLAYCTEMTDESLRALSKCSSLKTLEIRGCPRISSAGLSAIAVGCRQIAKLDIKKCHDIDDAGMLPLARFSQNLRQINLSFCSVTDVGLLALVSVSCLQNMTILHLKGVTPNGLAAALLACGGLTKVKLHSSFKSLISKPLLQHIEARGCSFQWISKPFQVQLETNEVWKQQLQDVVVR</sequence>
<reference evidence="2" key="1">
    <citation type="journal article" date="2015" name="Nat. Genet.">
        <title>The pineapple genome and the evolution of CAM photosynthesis.</title>
        <authorList>
            <person name="Ming R."/>
            <person name="VanBuren R."/>
            <person name="Wai C.M."/>
            <person name="Tang H."/>
            <person name="Schatz M.C."/>
            <person name="Bowers J.E."/>
            <person name="Lyons E."/>
            <person name="Wang M.L."/>
            <person name="Chen J."/>
            <person name="Biggers E."/>
            <person name="Zhang J."/>
            <person name="Huang L."/>
            <person name="Zhang L."/>
            <person name="Miao W."/>
            <person name="Zhang J."/>
            <person name="Ye Z."/>
            <person name="Miao C."/>
            <person name="Lin Z."/>
            <person name="Wang H."/>
            <person name="Zhou H."/>
            <person name="Yim W.C."/>
            <person name="Priest H.D."/>
            <person name="Zheng C."/>
            <person name="Woodhouse M."/>
            <person name="Edger P.P."/>
            <person name="Guyot R."/>
            <person name="Guo H.B."/>
            <person name="Guo H."/>
            <person name="Zheng G."/>
            <person name="Singh R."/>
            <person name="Sharma A."/>
            <person name="Min X."/>
            <person name="Zheng Y."/>
            <person name="Lee H."/>
            <person name="Gurtowski J."/>
            <person name="Sedlazeck F.J."/>
            <person name="Harkess A."/>
            <person name="McKain M.R."/>
            <person name="Liao Z."/>
            <person name="Fang J."/>
            <person name="Liu J."/>
            <person name="Zhang X."/>
            <person name="Zhang Q."/>
            <person name="Hu W."/>
            <person name="Qin Y."/>
            <person name="Wang K."/>
            <person name="Chen L.Y."/>
            <person name="Shirley N."/>
            <person name="Lin Y.R."/>
            <person name="Liu L.Y."/>
            <person name="Hernandez A.G."/>
            <person name="Wright C.L."/>
            <person name="Bulone V."/>
            <person name="Tuskan G.A."/>
            <person name="Heath K."/>
            <person name="Zee F."/>
            <person name="Moore P.H."/>
            <person name="Sunkar R."/>
            <person name="Leebens-Mack J.H."/>
            <person name="Mockler T."/>
            <person name="Bennetzen J.L."/>
            <person name="Freeling M."/>
            <person name="Sankoff D."/>
            <person name="Paterson A.H."/>
            <person name="Zhu X."/>
            <person name="Yang X."/>
            <person name="Smith J.A."/>
            <person name="Cushman J.C."/>
            <person name="Paull R.E."/>
            <person name="Yu Q."/>
        </authorList>
    </citation>
    <scope>NUCLEOTIDE SEQUENCE [LARGE SCALE GENOMIC DNA]</scope>
    <source>
        <strain evidence="2">cv. F153</strain>
    </source>
</reference>
<dbReference type="InterPro" id="IPR006553">
    <property type="entry name" value="Leu-rich_rpt_Cys-con_subtyp"/>
</dbReference>
<dbReference type="AlphaFoldDB" id="A0A6P5G828"/>